<evidence type="ECO:0000313" key="4">
    <source>
        <dbReference type="EMBL" id="KKO19883.1"/>
    </source>
</evidence>
<feature type="domain" description="Response regulatory" evidence="3">
    <location>
        <begin position="4"/>
        <end position="120"/>
    </location>
</feature>
<feature type="modified residue" description="4-aspartylphosphate" evidence="2">
    <location>
        <position position="53"/>
    </location>
</feature>
<dbReference type="AlphaFoldDB" id="A0A0M2UV05"/>
<dbReference type="PANTHER" id="PTHR44591">
    <property type="entry name" value="STRESS RESPONSE REGULATOR PROTEIN 1"/>
    <property type="match status" value="1"/>
</dbReference>
<evidence type="ECO:0000259" key="3">
    <source>
        <dbReference type="PROSITE" id="PS50110"/>
    </source>
</evidence>
<dbReference type="Proteomes" id="UP000034954">
    <property type="component" value="Unassembled WGS sequence"/>
</dbReference>
<dbReference type="GO" id="GO:0000160">
    <property type="term" value="P:phosphorelay signal transduction system"/>
    <property type="evidence" value="ECO:0007669"/>
    <property type="project" value="InterPro"/>
</dbReference>
<comment type="caution">
    <text evidence="4">The sequence shown here is derived from an EMBL/GenBank/DDBJ whole genome shotgun (WGS) entry which is preliminary data.</text>
</comment>
<dbReference type="SMART" id="SM00448">
    <property type="entry name" value="REC"/>
    <property type="match status" value="1"/>
</dbReference>
<organism evidence="4 5">
    <name type="scientific">Candidatus Brocadia fulgida</name>
    <dbReference type="NCBI Taxonomy" id="380242"/>
    <lineage>
        <taxon>Bacteria</taxon>
        <taxon>Pseudomonadati</taxon>
        <taxon>Planctomycetota</taxon>
        <taxon>Candidatus Brocadiia</taxon>
        <taxon>Candidatus Brocadiales</taxon>
        <taxon>Candidatus Brocadiaceae</taxon>
        <taxon>Candidatus Brocadia</taxon>
    </lineage>
</organism>
<dbReference type="PROSITE" id="PS50110">
    <property type="entry name" value="RESPONSE_REGULATORY"/>
    <property type="match status" value="1"/>
</dbReference>
<dbReference type="EMBL" id="LAQJ01000145">
    <property type="protein sequence ID" value="KKO19883.1"/>
    <property type="molecule type" value="Genomic_DNA"/>
</dbReference>
<dbReference type="Gene3D" id="3.40.50.2300">
    <property type="match status" value="1"/>
</dbReference>
<keyword evidence="5" id="KW-1185">Reference proteome</keyword>
<protein>
    <submittedName>
        <fullName evidence="4">Two-component response regulator</fullName>
    </submittedName>
</protein>
<dbReference type="InterPro" id="IPR001789">
    <property type="entry name" value="Sig_transdc_resp-reg_receiver"/>
</dbReference>
<dbReference type="PANTHER" id="PTHR44591:SF3">
    <property type="entry name" value="RESPONSE REGULATORY DOMAIN-CONTAINING PROTEIN"/>
    <property type="match status" value="1"/>
</dbReference>
<name>A0A0M2UV05_9BACT</name>
<dbReference type="Pfam" id="PF00072">
    <property type="entry name" value="Response_reg"/>
    <property type="match status" value="1"/>
</dbReference>
<evidence type="ECO:0000313" key="5">
    <source>
        <dbReference type="Proteomes" id="UP000034954"/>
    </source>
</evidence>
<evidence type="ECO:0000256" key="2">
    <source>
        <dbReference type="PROSITE-ProRule" id="PRU00169"/>
    </source>
</evidence>
<reference evidence="4 5" key="1">
    <citation type="journal article" date="2013" name="BMC Microbiol.">
        <title>Identification of the type II cytochrome c maturation pathway in anammox bacteria by comparative genomics.</title>
        <authorList>
            <person name="Ferousi C."/>
            <person name="Speth D.R."/>
            <person name="Reimann J."/>
            <person name="Op den Camp H.J."/>
            <person name="Allen J.W."/>
            <person name="Keltjens J.T."/>
            <person name="Jetten M.S."/>
        </authorList>
    </citation>
    <scope>NUCLEOTIDE SEQUENCE [LARGE SCALE GENOMIC DNA]</scope>
    <source>
        <strain evidence="4">RU1</strain>
    </source>
</reference>
<accession>A0A0M2UV05</accession>
<evidence type="ECO:0000256" key="1">
    <source>
        <dbReference type="ARBA" id="ARBA00022553"/>
    </source>
</evidence>
<keyword evidence="1 2" id="KW-0597">Phosphoprotein</keyword>
<dbReference type="InterPro" id="IPR050595">
    <property type="entry name" value="Bact_response_regulator"/>
</dbReference>
<proteinExistence type="predicted"/>
<sequence length="121" mass="13926">MRKKLLIIEDEDEFFFFYEMMLENTDYAVRRAVDGVQAFEMIKNEKPDLIILDLLLDQMKGEDFLKQLKSNPGCVNIPVIIASSFSPRAYKSIFDIDPSLTFLEKPFSQEKLLAGIVARIG</sequence>
<gene>
    <name evidence="4" type="ORF">BROFUL_01396</name>
</gene>
<dbReference type="InterPro" id="IPR011006">
    <property type="entry name" value="CheY-like_superfamily"/>
</dbReference>
<dbReference type="SUPFAM" id="SSF52172">
    <property type="entry name" value="CheY-like"/>
    <property type="match status" value="1"/>
</dbReference>